<name>A0A391P5G4_9FIRM</name>
<sequence length="88" mass="9911">MKTNPETQERWIEAVKSCGQSLIDNAEEIAGDYEYETGVDITISLKPNEIAEIKVATTFIPKTRNGEGIVTLPNGATDNKYRFFNEER</sequence>
<evidence type="ECO:0000313" key="2">
    <source>
        <dbReference type="Proteomes" id="UP000265643"/>
    </source>
</evidence>
<dbReference type="Proteomes" id="UP000265643">
    <property type="component" value="Unassembled WGS sequence"/>
</dbReference>
<evidence type="ECO:0000313" key="1">
    <source>
        <dbReference type="EMBL" id="GCA66018.1"/>
    </source>
</evidence>
<protein>
    <submittedName>
        <fullName evidence="1">Uncharacterized protein</fullName>
    </submittedName>
</protein>
<dbReference type="EMBL" id="BHGK01000001">
    <property type="protein sequence ID" value="GCA66018.1"/>
    <property type="molecule type" value="Genomic_DNA"/>
</dbReference>
<gene>
    <name evidence="1" type="ORF">KGMB01110_04540</name>
</gene>
<comment type="caution">
    <text evidence="1">The sequence shown here is derived from an EMBL/GenBank/DDBJ whole genome shotgun (WGS) entry which is preliminary data.</text>
</comment>
<proteinExistence type="predicted"/>
<keyword evidence="2" id="KW-1185">Reference proteome</keyword>
<organism evidence="1 2">
    <name type="scientific">Mediterraneibacter butyricigenes</name>
    <dbReference type="NCBI Taxonomy" id="2316025"/>
    <lineage>
        <taxon>Bacteria</taxon>
        <taxon>Bacillati</taxon>
        <taxon>Bacillota</taxon>
        <taxon>Clostridia</taxon>
        <taxon>Lachnospirales</taxon>
        <taxon>Lachnospiraceae</taxon>
        <taxon>Mediterraneibacter</taxon>
    </lineage>
</organism>
<reference evidence="2" key="1">
    <citation type="submission" date="2018-09" db="EMBL/GenBank/DDBJ databases">
        <title>Draft Genome Sequence of Mediterraneibacter sp. KCTC 15684.</title>
        <authorList>
            <person name="Kim J.S."/>
            <person name="Han K.I."/>
            <person name="Suh M.K."/>
            <person name="Lee K.C."/>
            <person name="Eom M.K."/>
            <person name="Lee J.H."/>
            <person name="Park S.H."/>
            <person name="Kang S.W."/>
            <person name="Park J.E."/>
            <person name="Oh B.S."/>
            <person name="Yu S.Y."/>
            <person name="Choi S.H."/>
            <person name="Lee D.H."/>
            <person name="Yoon H."/>
            <person name="Kim B."/>
            <person name="Yang S.J."/>
            <person name="Lee J.S."/>
        </authorList>
    </citation>
    <scope>NUCLEOTIDE SEQUENCE [LARGE SCALE GENOMIC DNA]</scope>
    <source>
        <strain evidence="2">KCTC 15684</strain>
    </source>
</reference>
<accession>A0A391P5G4</accession>
<dbReference type="AlphaFoldDB" id="A0A391P5G4"/>
<dbReference type="RefSeq" id="WP_119297427.1">
    <property type="nucleotide sequence ID" value="NZ_BHGK01000001.1"/>
</dbReference>